<name>A0A0F8XFD4_9ZZZZ</name>
<gene>
    <name evidence="1" type="ORF">LCGC14_2952520</name>
</gene>
<accession>A0A0F8XFD4</accession>
<reference evidence="1" key="1">
    <citation type="journal article" date="2015" name="Nature">
        <title>Complex archaea that bridge the gap between prokaryotes and eukaryotes.</title>
        <authorList>
            <person name="Spang A."/>
            <person name="Saw J.H."/>
            <person name="Jorgensen S.L."/>
            <person name="Zaremba-Niedzwiedzka K."/>
            <person name="Martijn J."/>
            <person name="Lind A.E."/>
            <person name="van Eijk R."/>
            <person name="Schleper C."/>
            <person name="Guy L."/>
            <person name="Ettema T.J."/>
        </authorList>
    </citation>
    <scope>NUCLEOTIDE SEQUENCE</scope>
</reference>
<evidence type="ECO:0000313" key="1">
    <source>
        <dbReference type="EMBL" id="KKK67593.1"/>
    </source>
</evidence>
<comment type="caution">
    <text evidence="1">The sequence shown here is derived from an EMBL/GenBank/DDBJ whole genome shotgun (WGS) entry which is preliminary data.</text>
</comment>
<dbReference type="AlphaFoldDB" id="A0A0F8XFD4"/>
<proteinExistence type="predicted"/>
<organism evidence="1">
    <name type="scientific">marine sediment metagenome</name>
    <dbReference type="NCBI Taxonomy" id="412755"/>
    <lineage>
        <taxon>unclassified sequences</taxon>
        <taxon>metagenomes</taxon>
        <taxon>ecological metagenomes</taxon>
    </lineage>
</organism>
<sequence length="195" mass="20698">MRDDAVDSGNCTLVGTLARHTRPFHPVWQRMVGHSNSGISGAPASLRAAAFGLILSWALIGGLHGEYDFGNENDLAIGLELHEYQLASDGELDAAAMWTAVTARPSRVEEVAVQVPLSAHGRLAFRHEAMSGGDDGERDDMKPYLCPVCHGAGTVSRPPGIAGDQETWNDSGTPLYDCLACDGTGVIWKQGEPAS</sequence>
<protein>
    <submittedName>
        <fullName evidence="1">Uncharacterized protein</fullName>
    </submittedName>
</protein>
<dbReference type="EMBL" id="LAZR01059535">
    <property type="protein sequence ID" value="KKK67593.1"/>
    <property type="molecule type" value="Genomic_DNA"/>
</dbReference>